<dbReference type="VEuPathDB" id="ToxoDB:cyc_01157"/>
<proteinExistence type="predicted"/>
<gene>
    <name evidence="2" type="ORF">cyc_01157</name>
</gene>
<evidence type="ECO:0000313" key="2">
    <source>
        <dbReference type="EMBL" id="OEH80286.1"/>
    </source>
</evidence>
<dbReference type="Proteomes" id="UP000095192">
    <property type="component" value="Unassembled WGS sequence"/>
</dbReference>
<sequence>MANIKTGRASARIHSDATESIESEALFEAKSASVPVVVIGASIGGLAAAVAIRSRTGRAVCVLDVKREEVTSREQEEEMSYILSARCLDAVRAINADLYRTVLMSVEDDACAGGASKSSSVYLNSRLTSSHLRDILSSHLTGGHGGSSFLWRSSPIRSISFTSRTDEDEGREEGRPVLVTLKDGVVIKAELVVVATDTVPFQELLREPSSQEGKDSLPEGLTPPEVWASKSSRRPSDLEVALLNEGERRVLSFMASLSPSTPVTTHASETEPATMLAGQHPGMIDEAHSSSSVDSVAAVLAGLKISSSLRSCKIPKGADAPWSFREGHVVLIGAAAHPWASSRFDGLELDLADAAQLGCSLFDWKFQVRMASDRFQAIRKRRLAAVLTSPRMTRGWSIESPEAIGDTSTAASPTVLMDDDQTFVPTRDAYAELLPAGGLAYEVQEAEVF</sequence>
<dbReference type="VEuPathDB" id="ToxoDB:LOC34618219"/>
<dbReference type="EMBL" id="JROU02000136">
    <property type="protein sequence ID" value="OEH80286.1"/>
    <property type="molecule type" value="Genomic_DNA"/>
</dbReference>
<evidence type="ECO:0000313" key="3">
    <source>
        <dbReference type="Proteomes" id="UP000095192"/>
    </source>
</evidence>
<reference evidence="2 3" key="1">
    <citation type="journal article" date="2016" name="BMC Genomics">
        <title>Comparative genomics reveals Cyclospora cayetanensis possesses coccidia-like metabolism and invasion components but unique surface antigens.</title>
        <authorList>
            <person name="Liu S."/>
            <person name="Wang L."/>
            <person name="Zheng H."/>
            <person name="Xu Z."/>
            <person name="Roellig D.M."/>
            <person name="Li N."/>
            <person name="Frace M.A."/>
            <person name="Tang K."/>
            <person name="Arrowood M.J."/>
            <person name="Moss D.M."/>
            <person name="Zhang L."/>
            <person name="Feng Y."/>
            <person name="Xiao L."/>
        </authorList>
    </citation>
    <scope>NUCLEOTIDE SEQUENCE [LARGE SCALE GENOMIC DNA]</scope>
    <source>
        <strain evidence="2 3">CHN_HEN01</strain>
    </source>
</reference>
<dbReference type="InterPro" id="IPR036188">
    <property type="entry name" value="FAD/NAD-bd_sf"/>
</dbReference>
<dbReference type="Gene3D" id="3.50.50.60">
    <property type="entry name" value="FAD/NAD(P)-binding domain"/>
    <property type="match status" value="2"/>
</dbReference>
<organism evidence="2 3">
    <name type="scientific">Cyclospora cayetanensis</name>
    <dbReference type="NCBI Taxonomy" id="88456"/>
    <lineage>
        <taxon>Eukaryota</taxon>
        <taxon>Sar</taxon>
        <taxon>Alveolata</taxon>
        <taxon>Apicomplexa</taxon>
        <taxon>Conoidasida</taxon>
        <taxon>Coccidia</taxon>
        <taxon>Eucoccidiorida</taxon>
        <taxon>Eimeriorina</taxon>
        <taxon>Eimeriidae</taxon>
        <taxon>Cyclospora</taxon>
    </lineage>
</organism>
<dbReference type="AlphaFoldDB" id="A0A1D3DA04"/>
<protein>
    <submittedName>
        <fullName evidence="2">Uncharacterized protein</fullName>
    </submittedName>
</protein>
<accession>A0A1D3DA04</accession>
<dbReference type="SUPFAM" id="SSF51905">
    <property type="entry name" value="FAD/NAD(P)-binding domain"/>
    <property type="match status" value="1"/>
</dbReference>
<comment type="caution">
    <text evidence="2">The sequence shown here is derived from an EMBL/GenBank/DDBJ whole genome shotgun (WGS) entry which is preliminary data.</text>
</comment>
<dbReference type="InParanoid" id="A0A1D3DA04"/>
<evidence type="ECO:0000256" key="1">
    <source>
        <dbReference type="SAM" id="MobiDB-lite"/>
    </source>
</evidence>
<keyword evidence="3" id="KW-1185">Reference proteome</keyword>
<name>A0A1D3DA04_9EIME</name>
<feature type="region of interest" description="Disordered" evidence="1">
    <location>
        <begin position="205"/>
        <end position="232"/>
    </location>
</feature>